<protein>
    <submittedName>
        <fullName evidence="3">Iron-sulfur cluster assembly scaffold protein</fullName>
    </submittedName>
</protein>
<proteinExistence type="predicted"/>
<comment type="caution">
    <text evidence="3">The sequence shown here is derived from an EMBL/GenBank/DDBJ whole genome shotgun (WGS) entry which is preliminary data.</text>
</comment>
<organism evidence="3 4">
    <name type="scientific">Kiloniella antarctica</name>
    <dbReference type="NCBI Taxonomy" id="1550907"/>
    <lineage>
        <taxon>Bacteria</taxon>
        <taxon>Pseudomonadati</taxon>
        <taxon>Pseudomonadota</taxon>
        <taxon>Alphaproteobacteria</taxon>
        <taxon>Rhodospirillales</taxon>
        <taxon>Kiloniellaceae</taxon>
        <taxon>Kiloniella</taxon>
    </lineage>
</organism>
<keyword evidence="4" id="KW-1185">Reference proteome</keyword>
<evidence type="ECO:0000259" key="2">
    <source>
        <dbReference type="Pfam" id="PF01592"/>
    </source>
</evidence>
<feature type="compositionally biased region" description="Polar residues" evidence="1">
    <location>
        <begin position="1"/>
        <end position="21"/>
    </location>
</feature>
<dbReference type="Pfam" id="PF01592">
    <property type="entry name" value="NifU_N"/>
    <property type="match status" value="1"/>
</dbReference>
<name>A0ABW5BGI3_9PROT</name>
<dbReference type="InterPro" id="IPR002871">
    <property type="entry name" value="NIF_FeS_clus_asmbl_NifU_N"/>
</dbReference>
<evidence type="ECO:0000313" key="4">
    <source>
        <dbReference type="Proteomes" id="UP001597294"/>
    </source>
</evidence>
<reference evidence="4" key="1">
    <citation type="journal article" date="2019" name="Int. J. Syst. Evol. Microbiol.">
        <title>The Global Catalogue of Microorganisms (GCM) 10K type strain sequencing project: providing services to taxonomists for standard genome sequencing and annotation.</title>
        <authorList>
            <consortium name="The Broad Institute Genomics Platform"/>
            <consortium name="The Broad Institute Genome Sequencing Center for Infectious Disease"/>
            <person name="Wu L."/>
            <person name="Ma J."/>
        </authorList>
    </citation>
    <scope>NUCLEOTIDE SEQUENCE [LARGE SCALE GENOMIC DNA]</scope>
    <source>
        <strain evidence="4">CGMCC 4.7192</strain>
    </source>
</reference>
<feature type="domain" description="NIF system FeS cluster assembly NifU N-terminal" evidence="2">
    <location>
        <begin position="38"/>
        <end position="106"/>
    </location>
</feature>
<accession>A0ABW5BGI3</accession>
<dbReference type="RefSeq" id="WP_380248452.1">
    <property type="nucleotide sequence ID" value="NZ_JBHUII010000001.1"/>
</dbReference>
<evidence type="ECO:0000313" key="3">
    <source>
        <dbReference type="EMBL" id="MFD2204654.1"/>
    </source>
</evidence>
<sequence length="161" mass="18171">MTNGTTLKKTNSGKGNSRNNQSSDSDDLYNKELLKLANKGDCSLEQPDISITHDNPLCGDRITIDLVMEKDVIKSIGYKARSCALCKASAQLLKEIAPGHNLDYLQKFYGELKIHLKENRPLNFPNDWKSYGIFQPVGTIKNRHTCVLLPFEALVKIERKY</sequence>
<feature type="region of interest" description="Disordered" evidence="1">
    <location>
        <begin position="1"/>
        <end position="26"/>
    </location>
</feature>
<evidence type="ECO:0000256" key="1">
    <source>
        <dbReference type="SAM" id="MobiDB-lite"/>
    </source>
</evidence>
<dbReference type="SUPFAM" id="SSF82649">
    <property type="entry name" value="SufE/NifU"/>
    <property type="match status" value="1"/>
</dbReference>
<dbReference type="Proteomes" id="UP001597294">
    <property type="component" value="Unassembled WGS sequence"/>
</dbReference>
<dbReference type="EMBL" id="JBHUII010000001">
    <property type="protein sequence ID" value="MFD2204654.1"/>
    <property type="molecule type" value="Genomic_DNA"/>
</dbReference>
<dbReference type="CDD" id="cd06664">
    <property type="entry name" value="IscU_like"/>
    <property type="match status" value="1"/>
</dbReference>
<gene>
    <name evidence="3" type="ORF">ACFSKO_03485</name>
</gene>
<dbReference type="Gene3D" id="3.90.1010.10">
    <property type="match status" value="1"/>
</dbReference>